<sequence>MININATIYLRHKDEEYKKVYDALKVIELMFKDKIEIKIKLKRTSDQNLFVLFHHKAIFKDCDKLDSYIYIVKMILNKKWRLPAESEGD</sequence>
<name>A0A5C8EM52_9SPIR</name>
<protein>
    <submittedName>
        <fullName evidence="1">Uncharacterized protein</fullName>
    </submittedName>
</protein>
<proteinExistence type="predicted"/>
<evidence type="ECO:0000313" key="1">
    <source>
        <dbReference type="EMBL" id="TXJ39057.1"/>
    </source>
</evidence>
<comment type="caution">
    <text evidence="1">The sequence shown here is derived from an EMBL/GenBank/DDBJ whole genome shotgun (WGS) entry which is preliminary data.</text>
</comment>
<dbReference type="Proteomes" id="UP000325002">
    <property type="component" value="Unassembled WGS sequence"/>
</dbReference>
<organism evidence="1 2">
    <name type="scientific">Brachyspira aalborgi</name>
    <dbReference type="NCBI Taxonomy" id="29522"/>
    <lineage>
        <taxon>Bacteria</taxon>
        <taxon>Pseudomonadati</taxon>
        <taxon>Spirochaetota</taxon>
        <taxon>Spirochaetia</taxon>
        <taxon>Brachyspirales</taxon>
        <taxon>Brachyspiraceae</taxon>
        <taxon>Brachyspira</taxon>
    </lineage>
</organism>
<gene>
    <name evidence="1" type="ORF">EPJ81_08060</name>
</gene>
<dbReference type="EMBL" id="SAYD01000018">
    <property type="protein sequence ID" value="TXJ39057.1"/>
    <property type="molecule type" value="Genomic_DNA"/>
</dbReference>
<evidence type="ECO:0000313" key="2">
    <source>
        <dbReference type="Proteomes" id="UP000325002"/>
    </source>
</evidence>
<dbReference type="AlphaFoldDB" id="A0A5C8EM52"/>
<reference evidence="1 2" key="1">
    <citation type="journal article" date="1992" name="Lakartidningen">
        <title>[Penicillin V and not amoxicillin is the first choice preparation in acute otitis].</title>
        <authorList>
            <person name="Kamme C."/>
            <person name="Lundgren K."/>
            <person name="Prellner K."/>
        </authorList>
    </citation>
    <scope>NUCLEOTIDE SEQUENCE [LARGE SCALE GENOMIC DNA]</scope>
    <source>
        <strain evidence="1 2">PC3997IV</strain>
    </source>
</reference>
<accession>A0A5C8EM52</accession>
<dbReference type="RefSeq" id="WP_147778532.1">
    <property type="nucleotide sequence ID" value="NZ_SAYD01000018.1"/>
</dbReference>